<keyword evidence="2 8" id="KW-0813">Transport</keyword>
<keyword evidence="12" id="KW-1185">Reference proteome</keyword>
<feature type="transmembrane region" description="Helical" evidence="10">
    <location>
        <begin position="158"/>
        <end position="178"/>
    </location>
</feature>
<dbReference type="InterPro" id="IPR018456">
    <property type="entry name" value="PTR2_symporter_CS"/>
</dbReference>
<keyword evidence="3" id="KW-1003">Cell membrane</keyword>
<evidence type="ECO:0000256" key="7">
    <source>
        <dbReference type="ARBA" id="ARBA00023136"/>
    </source>
</evidence>
<keyword evidence="6 10" id="KW-1133">Transmembrane helix</keyword>
<keyword evidence="5" id="KW-0571">Peptide transport</keyword>
<evidence type="ECO:0000256" key="2">
    <source>
        <dbReference type="ARBA" id="ARBA00022448"/>
    </source>
</evidence>
<dbReference type="RefSeq" id="WP_151124267.1">
    <property type="nucleotide sequence ID" value="NZ_CP088081.1"/>
</dbReference>
<dbReference type="PANTHER" id="PTHR23517:SF15">
    <property type="entry name" value="PROTON-DEPENDENT OLIGOPEPTIDE FAMILY TRANSPORT PROTEIN"/>
    <property type="match status" value="1"/>
</dbReference>
<evidence type="ECO:0000256" key="3">
    <source>
        <dbReference type="ARBA" id="ARBA00022475"/>
    </source>
</evidence>
<dbReference type="GO" id="GO:0006857">
    <property type="term" value="P:oligopeptide transport"/>
    <property type="evidence" value="ECO:0007669"/>
    <property type="project" value="InterPro"/>
</dbReference>
<sequence length="504" mass="53614">MSSSASSPDLARGTTAADPASSATVTRHPPGLKVIFMAEMWERFSYYGMRALLVLYLVNALGYERTDALELYGLYTGLVYLTPLLGGYLADRWIGTRLAMVIGGVVMMLGHFAMAFEPLLHVALGLLIVGNGFFKPNSTSLVGMLYEPGDPRCAGGYTIFYMGVNVGAFFSPLVAGTLGERLGWHWGFASAGVGMAFGIIALLWRQQQLGRAGLREGQAPIGWADGPRIAIWTAGSLALVLAVLGAGHLLAPLWATLGAGTKLVAGLALLAAVFFGVKRPRQGRDAQPLTRAEWSAMLVIAITTVFVIVFWMGFEQAGGSMSLFADQQTDRHLMGWEIPASWFQSINPLAIMGLAPLFSALWLRLDQSRFALPDPAKMGLGMIVLGLGFVLMAAAQSRAEALGSVGPLWLAGVYLLHTIGELMLSPVGYAMVSQVAPARLVGLLMGVWLAGIGVANYLAGALESLLAGSGIPPFVFLFSSSIGAGLLLLLITPWLTRLSRRASH</sequence>
<evidence type="ECO:0000256" key="5">
    <source>
        <dbReference type="ARBA" id="ARBA00022856"/>
    </source>
</evidence>
<feature type="transmembrane region" description="Helical" evidence="10">
    <location>
        <begin position="44"/>
        <end position="63"/>
    </location>
</feature>
<dbReference type="GO" id="GO:0005886">
    <property type="term" value="C:plasma membrane"/>
    <property type="evidence" value="ECO:0007669"/>
    <property type="project" value="UniProtKB-SubCell"/>
</dbReference>
<keyword evidence="5" id="KW-0653">Protein transport</keyword>
<name>A0A643FEU7_IDEDE</name>
<feature type="region of interest" description="Disordered" evidence="9">
    <location>
        <begin position="1"/>
        <end position="25"/>
    </location>
</feature>
<dbReference type="OrthoDB" id="9772725at2"/>
<dbReference type="EMBL" id="VZPB01000024">
    <property type="protein sequence ID" value="KAB0581565.1"/>
    <property type="molecule type" value="Genomic_DNA"/>
</dbReference>
<evidence type="ECO:0000256" key="9">
    <source>
        <dbReference type="SAM" id="MobiDB-lite"/>
    </source>
</evidence>
<dbReference type="NCBIfam" id="TIGR00924">
    <property type="entry name" value="yjdL_sub1_fam"/>
    <property type="match status" value="1"/>
</dbReference>
<dbReference type="SUPFAM" id="SSF103473">
    <property type="entry name" value="MFS general substrate transporter"/>
    <property type="match status" value="1"/>
</dbReference>
<feature type="transmembrane region" description="Helical" evidence="10">
    <location>
        <begin position="296"/>
        <end position="314"/>
    </location>
</feature>
<protein>
    <submittedName>
        <fullName evidence="11">Peptide MFS transporter</fullName>
    </submittedName>
</protein>
<gene>
    <name evidence="11" type="ORF">F7Q92_11380</name>
</gene>
<dbReference type="InterPro" id="IPR005279">
    <property type="entry name" value="Dipep/tripep_permease"/>
</dbReference>
<comment type="caution">
    <text evidence="11">The sequence shown here is derived from an EMBL/GenBank/DDBJ whole genome shotgun (WGS) entry which is preliminary data.</text>
</comment>
<dbReference type="InterPro" id="IPR000109">
    <property type="entry name" value="POT_fam"/>
</dbReference>
<feature type="transmembrane region" description="Helical" evidence="10">
    <location>
        <begin position="69"/>
        <end position="90"/>
    </location>
</feature>
<feature type="transmembrane region" description="Helical" evidence="10">
    <location>
        <begin position="184"/>
        <end position="204"/>
    </location>
</feature>
<evidence type="ECO:0000256" key="10">
    <source>
        <dbReference type="SAM" id="Phobius"/>
    </source>
</evidence>
<evidence type="ECO:0000313" key="11">
    <source>
        <dbReference type="EMBL" id="KAB0581565.1"/>
    </source>
</evidence>
<dbReference type="InterPro" id="IPR050171">
    <property type="entry name" value="MFS_Transporters"/>
</dbReference>
<feature type="transmembrane region" description="Helical" evidence="10">
    <location>
        <begin position="122"/>
        <end position="146"/>
    </location>
</feature>
<dbReference type="InterPro" id="IPR036259">
    <property type="entry name" value="MFS_trans_sf"/>
</dbReference>
<evidence type="ECO:0000256" key="4">
    <source>
        <dbReference type="ARBA" id="ARBA00022692"/>
    </source>
</evidence>
<dbReference type="PANTHER" id="PTHR23517">
    <property type="entry name" value="RESISTANCE PROTEIN MDTM, PUTATIVE-RELATED-RELATED"/>
    <property type="match status" value="1"/>
</dbReference>
<accession>A0A643FEU7</accession>
<dbReference type="CDD" id="cd17346">
    <property type="entry name" value="MFS_DtpA_like"/>
    <property type="match status" value="1"/>
</dbReference>
<reference evidence="11 12" key="1">
    <citation type="submission" date="2019-09" db="EMBL/GenBank/DDBJ databases">
        <title>Draft genome sequences of 48 bacterial type strains from the CCUG.</title>
        <authorList>
            <person name="Tunovic T."/>
            <person name="Pineiro-Iglesias B."/>
            <person name="Unosson C."/>
            <person name="Inganas E."/>
            <person name="Ohlen M."/>
            <person name="Cardew S."/>
            <person name="Jensie-Markopoulos S."/>
            <person name="Salva-Serra F."/>
            <person name="Jaen-Luchoro D."/>
            <person name="Karlsson R."/>
            <person name="Svensson-Stadler L."/>
            <person name="Chun J."/>
            <person name="Moore E."/>
        </authorList>
    </citation>
    <scope>NUCLEOTIDE SEQUENCE [LARGE SCALE GENOMIC DNA]</scope>
    <source>
        <strain evidence="11 12">CCUG 30977</strain>
    </source>
</reference>
<evidence type="ECO:0000256" key="6">
    <source>
        <dbReference type="ARBA" id="ARBA00022989"/>
    </source>
</evidence>
<keyword evidence="4 8" id="KW-0812">Transmembrane</keyword>
<feature type="transmembrane region" description="Helical" evidence="10">
    <location>
        <begin position="440"/>
        <end position="459"/>
    </location>
</feature>
<proteinExistence type="inferred from homology"/>
<feature type="transmembrane region" description="Helical" evidence="10">
    <location>
        <begin position="375"/>
        <end position="395"/>
    </location>
</feature>
<feature type="transmembrane region" description="Helical" evidence="10">
    <location>
        <begin position="407"/>
        <end position="428"/>
    </location>
</feature>
<dbReference type="Pfam" id="PF00854">
    <property type="entry name" value="PTR2"/>
    <property type="match status" value="2"/>
</dbReference>
<dbReference type="AlphaFoldDB" id="A0A643FEU7"/>
<dbReference type="Gene3D" id="1.20.1250.20">
    <property type="entry name" value="MFS general substrate transporter like domains"/>
    <property type="match status" value="1"/>
</dbReference>
<feature type="transmembrane region" description="Helical" evidence="10">
    <location>
        <begin position="342"/>
        <end position="363"/>
    </location>
</feature>
<organism evidence="11 12">
    <name type="scientific">Ideonella dechloratans</name>
    <dbReference type="NCBI Taxonomy" id="36863"/>
    <lineage>
        <taxon>Bacteria</taxon>
        <taxon>Pseudomonadati</taxon>
        <taxon>Pseudomonadota</taxon>
        <taxon>Betaproteobacteria</taxon>
        <taxon>Burkholderiales</taxon>
        <taxon>Sphaerotilaceae</taxon>
        <taxon>Ideonella</taxon>
    </lineage>
</organism>
<feature type="transmembrane region" description="Helical" evidence="10">
    <location>
        <begin position="471"/>
        <end position="495"/>
    </location>
</feature>
<feature type="transmembrane region" description="Helical" evidence="10">
    <location>
        <begin position="253"/>
        <end position="275"/>
    </location>
</feature>
<dbReference type="GO" id="GO:1904680">
    <property type="term" value="F:peptide transmembrane transporter activity"/>
    <property type="evidence" value="ECO:0007669"/>
    <property type="project" value="InterPro"/>
</dbReference>
<comment type="similarity">
    <text evidence="8">Belongs to the major facilitator superfamily. Proton-dependent oligopeptide transporter (POT/PTR) (TC 2.A.17) family.</text>
</comment>
<dbReference type="PROSITE" id="PS01023">
    <property type="entry name" value="PTR2_2"/>
    <property type="match status" value="1"/>
</dbReference>
<keyword evidence="7 10" id="KW-0472">Membrane</keyword>
<evidence type="ECO:0000256" key="8">
    <source>
        <dbReference type="RuleBase" id="RU003755"/>
    </source>
</evidence>
<dbReference type="Proteomes" id="UP000430120">
    <property type="component" value="Unassembled WGS sequence"/>
</dbReference>
<evidence type="ECO:0000313" key="12">
    <source>
        <dbReference type="Proteomes" id="UP000430120"/>
    </source>
</evidence>
<comment type="subcellular location">
    <subcellularLocation>
        <location evidence="1">Cell membrane</location>
        <topology evidence="1">Multi-pass membrane protein</topology>
    </subcellularLocation>
    <subcellularLocation>
        <location evidence="8">Membrane</location>
        <topology evidence="8">Multi-pass membrane protein</topology>
    </subcellularLocation>
</comment>
<evidence type="ECO:0000256" key="1">
    <source>
        <dbReference type="ARBA" id="ARBA00004651"/>
    </source>
</evidence>
<feature type="transmembrane region" description="Helical" evidence="10">
    <location>
        <begin position="229"/>
        <end position="247"/>
    </location>
</feature>